<dbReference type="PANTHER" id="PTHR44229:SF4">
    <property type="entry name" value="15-HYDROXYPROSTAGLANDIN DEHYDROGENASE [NAD(+)]"/>
    <property type="match status" value="1"/>
</dbReference>
<gene>
    <name evidence="4" type="ORF">EJ08DRAFT_705453</name>
</gene>
<dbReference type="GO" id="GO:0005737">
    <property type="term" value="C:cytoplasm"/>
    <property type="evidence" value="ECO:0007669"/>
    <property type="project" value="TreeGrafter"/>
</dbReference>
<dbReference type="InterPro" id="IPR002347">
    <property type="entry name" value="SDR_fam"/>
</dbReference>
<protein>
    <submittedName>
        <fullName evidence="4">NAD(P)-binding protein</fullName>
    </submittedName>
</protein>
<proteinExistence type="inferred from homology"/>
<comment type="caution">
    <text evidence="4">The sequence shown here is derived from an EMBL/GenBank/DDBJ whole genome shotgun (WGS) entry which is preliminary data.</text>
</comment>
<evidence type="ECO:0000256" key="2">
    <source>
        <dbReference type="ARBA" id="ARBA00022857"/>
    </source>
</evidence>
<dbReference type="OrthoDB" id="5371740at2759"/>
<dbReference type="InterPro" id="IPR020904">
    <property type="entry name" value="Sc_DH/Rdtase_CS"/>
</dbReference>
<keyword evidence="3" id="KW-0560">Oxidoreductase</keyword>
<organism evidence="4 5">
    <name type="scientific">Tothia fuscella</name>
    <dbReference type="NCBI Taxonomy" id="1048955"/>
    <lineage>
        <taxon>Eukaryota</taxon>
        <taxon>Fungi</taxon>
        <taxon>Dikarya</taxon>
        <taxon>Ascomycota</taxon>
        <taxon>Pezizomycotina</taxon>
        <taxon>Dothideomycetes</taxon>
        <taxon>Pleosporomycetidae</taxon>
        <taxon>Venturiales</taxon>
        <taxon>Cylindrosympodiaceae</taxon>
        <taxon>Tothia</taxon>
    </lineage>
</organism>
<dbReference type="PANTHER" id="PTHR44229">
    <property type="entry name" value="15-HYDROXYPROSTAGLANDIN DEHYDROGENASE [NAD(+)]"/>
    <property type="match status" value="1"/>
</dbReference>
<dbReference type="Pfam" id="PF00106">
    <property type="entry name" value="adh_short"/>
    <property type="match status" value="1"/>
</dbReference>
<dbReference type="PRINTS" id="PR00081">
    <property type="entry name" value="GDHRDH"/>
</dbReference>
<dbReference type="PROSITE" id="PS00061">
    <property type="entry name" value="ADH_SHORT"/>
    <property type="match status" value="1"/>
</dbReference>
<keyword evidence="2" id="KW-0521">NADP</keyword>
<keyword evidence="5" id="KW-1185">Reference proteome</keyword>
<sequence length="310" mass="33399">MAVDRNTIPLAAGPTEKIDFSESYDTSTLKGKSVLVTGGATGIGQDAAKAFAEAGAYVTIADINEKDAGETVEALTSKGLKAQFIKTDVSSWEALVAAFKATITFSPEKTVDIVVPAAGLANGGTRRWLDDPQLNEQGDPLPVKNKVLSINFDAVFNTTNLALYYFKQSPGTTLATKQIIFVASMGGYTSMTGVLDYCSSKWGVRGLFRALRGAGGVLGEGKPKVRCNLIAPTYVKTNMTKGFWEYMEKAGVKLAEVSDCTDVILRMASDEKVNGTYNYFPCLFHQRSDWGVVLTGCRPRCLYCSAEVEL</sequence>
<dbReference type="SUPFAM" id="SSF51735">
    <property type="entry name" value="NAD(P)-binding Rossmann-fold domains"/>
    <property type="match status" value="1"/>
</dbReference>
<dbReference type="Proteomes" id="UP000800235">
    <property type="component" value="Unassembled WGS sequence"/>
</dbReference>
<reference evidence="4" key="1">
    <citation type="journal article" date="2020" name="Stud. Mycol.">
        <title>101 Dothideomycetes genomes: a test case for predicting lifestyles and emergence of pathogens.</title>
        <authorList>
            <person name="Haridas S."/>
            <person name="Albert R."/>
            <person name="Binder M."/>
            <person name="Bloem J."/>
            <person name="Labutti K."/>
            <person name="Salamov A."/>
            <person name="Andreopoulos B."/>
            <person name="Baker S."/>
            <person name="Barry K."/>
            <person name="Bills G."/>
            <person name="Bluhm B."/>
            <person name="Cannon C."/>
            <person name="Castanera R."/>
            <person name="Culley D."/>
            <person name="Daum C."/>
            <person name="Ezra D."/>
            <person name="Gonzalez J."/>
            <person name="Henrissat B."/>
            <person name="Kuo A."/>
            <person name="Liang C."/>
            <person name="Lipzen A."/>
            <person name="Lutzoni F."/>
            <person name="Magnuson J."/>
            <person name="Mondo S."/>
            <person name="Nolan M."/>
            <person name="Ohm R."/>
            <person name="Pangilinan J."/>
            <person name="Park H.-J."/>
            <person name="Ramirez L."/>
            <person name="Alfaro M."/>
            <person name="Sun H."/>
            <person name="Tritt A."/>
            <person name="Yoshinaga Y."/>
            <person name="Zwiers L.-H."/>
            <person name="Turgeon B."/>
            <person name="Goodwin S."/>
            <person name="Spatafora J."/>
            <person name="Crous P."/>
            <person name="Grigoriev I."/>
        </authorList>
    </citation>
    <scope>NUCLEOTIDE SEQUENCE</scope>
    <source>
        <strain evidence="4">CBS 130266</strain>
    </source>
</reference>
<accession>A0A9P4NG66</accession>
<evidence type="ECO:0000313" key="5">
    <source>
        <dbReference type="Proteomes" id="UP000800235"/>
    </source>
</evidence>
<evidence type="ECO:0000256" key="1">
    <source>
        <dbReference type="ARBA" id="ARBA00006484"/>
    </source>
</evidence>
<dbReference type="Gene3D" id="3.40.50.720">
    <property type="entry name" value="NAD(P)-binding Rossmann-like Domain"/>
    <property type="match status" value="1"/>
</dbReference>
<evidence type="ECO:0000313" key="4">
    <source>
        <dbReference type="EMBL" id="KAF2420285.1"/>
    </source>
</evidence>
<name>A0A9P4NG66_9PEZI</name>
<dbReference type="InterPro" id="IPR036291">
    <property type="entry name" value="NAD(P)-bd_dom_sf"/>
</dbReference>
<dbReference type="EMBL" id="MU007111">
    <property type="protein sequence ID" value="KAF2420285.1"/>
    <property type="molecule type" value="Genomic_DNA"/>
</dbReference>
<dbReference type="AlphaFoldDB" id="A0A9P4NG66"/>
<comment type="similarity">
    <text evidence="1">Belongs to the short-chain dehydrogenases/reductases (SDR) family.</text>
</comment>
<dbReference type="GO" id="GO:0016616">
    <property type="term" value="F:oxidoreductase activity, acting on the CH-OH group of donors, NAD or NADP as acceptor"/>
    <property type="evidence" value="ECO:0007669"/>
    <property type="project" value="TreeGrafter"/>
</dbReference>
<evidence type="ECO:0000256" key="3">
    <source>
        <dbReference type="ARBA" id="ARBA00023002"/>
    </source>
</evidence>